<comment type="caution">
    <text evidence="10">The sequence shown here is derived from an EMBL/GenBank/DDBJ whole genome shotgun (WGS) entry which is preliminary data.</text>
</comment>
<comment type="subcellular location">
    <subcellularLocation>
        <location evidence="1">Secreted</location>
    </subcellularLocation>
</comment>
<keyword evidence="5" id="KW-0732">Signal</keyword>
<keyword evidence="11" id="KW-1185">Reference proteome</keyword>
<dbReference type="FunFam" id="2.40.70.10:FF:000050">
    <property type="entry name" value="Aspartic proteinase CDR1"/>
    <property type="match status" value="1"/>
</dbReference>
<dbReference type="GO" id="GO:0005576">
    <property type="term" value="C:extracellular region"/>
    <property type="evidence" value="ECO:0007669"/>
    <property type="project" value="UniProtKB-SubCell"/>
</dbReference>
<dbReference type="GO" id="GO:0004190">
    <property type="term" value="F:aspartic-type endopeptidase activity"/>
    <property type="evidence" value="ECO:0007669"/>
    <property type="project" value="UniProtKB-KW"/>
</dbReference>
<dbReference type="PANTHER" id="PTHR47967:SF66">
    <property type="entry name" value="ASPARTIC PROTEINASE CDR1-RELATED"/>
    <property type="match status" value="1"/>
</dbReference>
<evidence type="ECO:0000256" key="8">
    <source>
        <dbReference type="ARBA" id="ARBA00023180"/>
    </source>
</evidence>
<dbReference type="FunFam" id="2.40.70.10:FF:000016">
    <property type="entry name" value="Probable aspartic protease At2g35615"/>
    <property type="match status" value="1"/>
</dbReference>
<dbReference type="InterPro" id="IPR021109">
    <property type="entry name" value="Peptidase_aspartic_dom_sf"/>
</dbReference>
<dbReference type="Gene3D" id="2.40.70.10">
    <property type="entry name" value="Acid Proteases"/>
    <property type="match status" value="2"/>
</dbReference>
<evidence type="ECO:0000256" key="6">
    <source>
        <dbReference type="ARBA" id="ARBA00022750"/>
    </source>
</evidence>
<dbReference type="InterPro" id="IPR032861">
    <property type="entry name" value="TAXi_N"/>
</dbReference>
<dbReference type="SUPFAM" id="SSF50630">
    <property type="entry name" value="Acid proteases"/>
    <property type="match status" value="1"/>
</dbReference>
<evidence type="ECO:0000256" key="4">
    <source>
        <dbReference type="ARBA" id="ARBA00022670"/>
    </source>
</evidence>
<dbReference type="PANTHER" id="PTHR47967">
    <property type="entry name" value="OS07G0603500 PROTEIN-RELATED"/>
    <property type="match status" value="1"/>
</dbReference>
<dbReference type="InterPro" id="IPR010604">
    <property type="entry name" value="Plant_AUG7"/>
</dbReference>
<evidence type="ECO:0000313" key="10">
    <source>
        <dbReference type="EMBL" id="GMN48574.1"/>
    </source>
</evidence>
<keyword evidence="4" id="KW-0645">Protease</keyword>
<dbReference type="Pfam" id="PF14541">
    <property type="entry name" value="TAXi_C"/>
    <property type="match status" value="1"/>
</dbReference>
<accession>A0AA88A9V1</accession>
<evidence type="ECO:0000256" key="3">
    <source>
        <dbReference type="ARBA" id="ARBA00022525"/>
    </source>
</evidence>
<dbReference type="InterPro" id="IPR033121">
    <property type="entry name" value="PEPTIDASE_A1"/>
</dbReference>
<organism evidence="10 11">
    <name type="scientific">Ficus carica</name>
    <name type="common">Common fig</name>
    <dbReference type="NCBI Taxonomy" id="3494"/>
    <lineage>
        <taxon>Eukaryota</taxon>
        <taxon>Viridiplantae</taxon>
        <taxon>Streptophyta</taxon>
        <taxon>Embryophyta</taxon>
        <taxon>Tracheophyta</taxon>
        <taxon>Spermatophyta</taxon>
        <taxon>Magnoliopsida</taxon>
        <taxon>eudicotyledons</taxon>
        <taxon>Gunneridae</taxon>
        <taxon>Pentapetalae</taxon>
        <taxon>rosids</taxon>
        <taxon>fabids</taxon>
        <taxon>Rosales</taxon>
        <taxon>Moraceae</taxon>
        <taxon>Ficeae</taxon>
        <taxon>Ficus</taxon>
    </lineage>
</organism>
<reference evidence="10" key="1">
    <citation type="submission" date="2023-07" db="EMBL/GenBank/DDBJ databases">
        <title>draft genome sequence of fig (Ficus carica).</title>
        <authorList>
            <person name="Takahashi T."/>
            <person name="Nishimura K."/>
        </authorList>
    </citation>
    <scope>NUCLEOTIDE SEQUENCE</scope>
</reference>
<evidence type="ECO:0000256" key="7">
    <source>
        <dbReference type="ARBA" id="ARBA00022801"/>
    </source>
</evidence>
<dbReference type="Pfam" id="PF06694">
    <property type="entry name" value="Plant_NMP1"/>
    <property type="match status" value="1"/>
</dbReference>
<evidence type="ECO:0000313" key="11">
    <source>
        <dbReference type="Proteomes" id="UP001187192"/>
    </source>
</evidence>
<keyword evidence="6" id="KW-0064">Aspartyl protease</keyword>
<dbReference type="InterPro" id="IPR034161">
    <property type="entry name" value="Pepsin-like_plant"/>
</dbReference>
<evidence type="ECO:0000259" key="9">
    <source>
        <dbReference type="PROSITE" id="PS51767"/>
    </source>
</evidence>
<dbReference type="GO" id="GO:0051011">
    <property type="term" value="F:microtubule minus-end binding"/>
    <property type="evidence" value="ECO:0007669"/>
    <property type="project" value="InterPro"/>
</dbReference>
<feature type="domain" description="Peptidase A1" evidence="9">
    <location>
        <begin position="305"/>
        <end position="641"/>
    </location>
</feature>
<dbReference type="AlphaFoldDB" id="A0AA88A9V1"/>
<dbReference type="Proteomes" id="UP001187192">
    <property type="component" value="Unassembled WGS sequence"/>
</dbReference>
<keyword evidence="8" id="KW-0325">Glycoprotein</keyword>
<dbReference type="Pfam" id="PF14543">
    <property type="entry name" value="TAXi_N"/>
    <property type="match status" value="1"/>
</dbReference>
<proteinExistence type="inferred from homology"/>
<dbReference type="InterPro" id="IPR051708">
    <property type="entry name" value="Plant_Aspart_Prot_A1"/>
</dbReference>
<sequence>MYGVVSHVQGLLIIPFDIGLFLVKEEIRPQLHGFGPAANCLLKAYKSLLKFLGNLWNLQRDSHVALAVGSSETIAGGLSSVTRIKSDCESALAFLNRDLGILSASIAREQDEEKLVLLVSSMNEFFVAQKQVTMSDYRVLTLLGKEMAIKRRIRHSGCCHLESAVCSVMEKSGHVFYPEISSFFTFYLIIYCFVFLQIIPNVGNNILELTPNDWVTSGHSMANLRSRSGEMSDWPPESSSSVELIHRDSPKSPFFDPAETPSQRLTNAFIRSINRKNLLTISTAKSLMASPNQPQSTVLPNSGEYLMDISIGTPPFRLLVIVDTGSDLTWTQCKPCTKCYNQTAPLFDPSSSKSYKNLPCMSSTCMDITRGFCPKKPSLCPYTVNYGDRSYTKGCLATDTLTLASTAGGPVSFPGFILGCGKDNGGSFDKRGSGIMGLGRGQESLVSQLNSSIGGKFSYCLVPIFTEGSSKMNFGSKAMVSGPGSVSTPLVTDFFPFNFYYLTMKGISVGNTRFNRTDEGETIIDSGTTLTIIPSDLYSDLESALVKEIDAKRVSDPSGILSLCYKSPESEGDFNAPTITVHFRGADVKLSALNTFVRVSQDVVCFAFYGDDTGNTSIYGNLSQMNFLVGYDNQKNTVSFKPTDCSKM</sequence>
<dbReference type="InterPro" id="IPR032799">
    <property type="entry name" value="TAXi_C"/>
</dbReference>
<comment type="similarity">
    <text evidence="2">Belongs to the peptidase A1 family.</text>
</comment>
<dbReference type="PROSITE" id="PS51767">
    <property type="entry name" value="PEPTIDASE_A1"/>
    <property type="match status" value="1"/>
</dbReference>
<evidence type="ECO:0000256" key="5">
    <source>
        <dbReference type="ARBA" id="ARBA00022729"/>
    </source>
</evidence>
<evidence type="ECO:0000256" key="2">
    <source>
        <dbReference type="ARBA" id="ARBA00007447"/>
    </source>
</evidence>
<name>A0AA88A9V1_FICCA</name>
<dbReference type="EMBL" id="BTGU01000028">
    <property type="protein sequence ID" value="GMN48574.1"/>
    <property type="molecule type" value="Genomic_DNA"/>
</dbReference>
<keyword evidence="3" id="KW-0964">Secreted</keyword>
<gene>
    <name evidence="10" type="ORF">TIFTF001_017752</name>
</gene>
<evidence type="ECO:0000256" key="1">
    <source>
        <dbReference type="ARBA" id="ARBA00004613"/>
    </source>
</evidence>
<dbReference type="CDD" id="cd05476">
    <property type="entry name" value="pepsin_A_like_plant"/>
    <property type="match status" value="1"/>
</dbReference>
<dbReference type="GO" id="GO:0006508">
    <property type="term" value="P:proteolysis"/>
    <property type="evidence" value="ECO:0007669"/>
    <property type="project" value="UniProtKB-KW"/>
</dbReference>
<protein>
    <recommendedName>
        <fullName evidence="9">Peptidase A1 domain-containing protein</fullName>
    </recommendedName>
</protein>
<keyword evidence="7" id="KW-0378">Hydrolase</keyword>